<gene>
    <name evidence="11" type="ORF">LAQU0_S16e00210g</name>
</gene>
<dbReference type="OrthoDB" id="14603at2759"/>
<dbReference type="EMBL" id="LN890574">
    <property type="protein sequence ID" value="CUS24372.1"/>
    <property type="molecule type" value="Genomic_DNA"/>
</dbReference>
<name>A0A0P1KW56_9SACH</name>
<evidence type="ECO:0000256" key="10">
    <source>
        <dbReference type="SAM" id="MobiDB-lite"/>
    </source>
</evidence>
<evidence type="ECO:0000256" key="7">
    <source>
        <dbReference type="ARBA" id="ARBA00023128"/>
    </source>
</evidence>
<protein>
    <recommendedName>
        <fullName evidence="3 9">Cytochrome c oxidase assembly protein COX20, mitochondrial</fullName>
    </recommendedName>
</protein>
<proteinExistence type="inferred from homology"/>
<evidence type="ECO:0000256" key="3">
    <source>
        <dbReference type="ARBA" id="ARBA00017689"/>
    </source>
</evidence>
<evidence type="ECO:0000256" key="2">
    <source>
        <dbReference type="ARBA" id="ARBA00009575"/>
    </source>
</evidence>
<reference evidence="12" key="1">
    <citation type="submission" date="2015-10" db="EMBL/GenBank/DDBJ databases">
        <authorList>
            <person name="Devillers H."/>
        </authorList>
    </citation>
    <scope>NUCLEOTIDE SEQUENCE [LARGE SCALE GENOMIC DNA]</scope>
</reference>
<evidence type="ECO:0000313" key="11">
    <source>
        <dbReference type="EMBL" id="CUS24372.1"/>
    </source>
</evidence>
<dbReference type="Proteomes" id="UP000236544">
    <property type="component" value="Unassembled WGS sequence"/>
</dbReference>
<feature type="region of interest" description="Disordered" evidence="10">
    <location>
        <begin position="1"/>
        <end position="31"/>
    </location>
</feature>
<dbReference type="GO" id="GO:0033617">
    <property type="term" value="P:mitochondrial respiratory chain complex IV assembly"/>
    <property type="evidence" value="ECO:0007669"/>
    <property type="project" value="InterPro"/>
</dbReference>
<feature type="compositionally biased region" description="Basic and acidic residues" evidence="10">
    <location>
        <begin position="8"/>
        <end position="17"/>
    </location>
</feature>
<keyword evidence="4" id="KW-0812">Transmembrane</keyword>
<dbReference type="Pfam" id="PF12597">
    <property type="entry name" value="Cox20"/>
    <property type="match status" value="1"/>
</dbReference>
<evidence type="ECO:0000256" key="1">
    <source>
        <dbReference type="ARBA" id="ARBA00004273"/>
    </source>
</evidence>
<sequence length="184" mass="21136">MVWPFSRRQNEPQDKQSEISSEGGSKLGGKKYLLEDTQPRFANESQSEHANSLEQATLRKAWDTIDWQDFSFQRLVRIPCFRDAGMTGFTSMFVLGSVMFLYHKNPSKAANWSVGGLMLGSIVGWEQCRLRRKNSFHTAQMAKSTVAAKEKPMLHTPVNDDRVKKEWEGHTSASTAKKPWYKFW</sequence>
<accession>A0A0P1KW56</accession>
<comment type="subcellular location">
    <subcellularLocation>
        <location evidence="1 9">Mitochondrion inner membrane</location>
    </subcellularLocation>
</comment>
<keyword evidence="5 9" id="KW-0999">Mitochondrion inner membrane</keyword>
<keyword evidence="12" id="KW-1185">Reference proteome</keyword>
<dbReference type="InterPro" id="IPR022533">
    <property type="entry name" value="Cox20"/>
</dbReference>
<dbReference type="PANTHER" id="PTHR31586">
    <property type="entry name" value="CYTOCHROME C OXIDASE PROTEIN 20"/>
    <property type="match status" value="1"/>
</dbReference>
<evidence type="ECO:0000256" key="9">
    <source>
        <dbReference type="PIRNR" id="PIRNR007871"/>
    </source>
</evidence>
<keyword evidence="8 9" id="KW-0472">Membrane</keyword>
<keyword evidence="6" id="KW-1133">Transmembrane helix</keyword>
<evidence type="ECO:0000256" key="6">
    <source>
        <dbReference type="ARBA" id="ARBA00022989"/>
    </source>
</evidence>
<keyword evidence="7 9" id="KW-0496">Mitochondrion</keyword>
<dbReference type="PANTHER" id="PTHR31586:SF1">
    <property type="entry name" value="CYTOCHROME C OXIDASE ASSEMBLY PROTEIN COX20, MITOCHONDRIAL"/>
    <property type="match status" value="1"/>
</dbReference>
<organism evidence="11 12">
    <name type="scientific">Lachancea quebecensis</name>
    <dbReference type="NCBI Taxonomy" id="1654605"/>
    <lineage>
        <taxon>Eukaryota</taxon>
        <taxon>Fungi</taxon>
        <taxon>Dikarya</taxon>
        <taxon>Ascomycota</taxon>
        <taxon>Saccharomycotina</taxon>
        <taxon>Saccharomycetes</taxon>
        <taxon>Saccharomycetales</taxon>
        <taxon>Saccharomycetaceae</taxon>
        <taxon>Lachancea</taxon>
    </lineage>
</organism>
<dbReference type="GO" id="GO:0005743">
    <property type="term" value="C:mitochondrial inner membrane"/>
    <property type="evidence" value="ECO:0007669"/>
    <property type="project" value="UniProtKB-SubCell"/>
</dbReference>
<dbReference type="AlphaFoldDB" id="A0A0P1KW56"/>
<comment type="function">
    <text evidence="9">Involved in the assembly of the cytochrome c oxidase complex.</text>
</comment>
<dbReference type="PIRSF" id="PIRSF007871">
    <property type="entry name" value="Cox20"/>
    <property type="match status" value="1"/>
</dbReference>
<evidence type="ECO:0000256" key="5">
    <source>
        <dbReference type="ARBA" id="ARBA00022792"/>
    </source>
</evidence>
<comment type="similarity">
    <text evidence="2 9">Belongs to the COX20 family.</text>
</comment>
<evidence type="ECO:0000313" key="12">
    <source>
        <dbReference type="Proteomes" id="UP000236544"/>
    </source>
</evidence>
<evidence type="ECO:0000256" key="4">
    <source>
        <dbReference type="ARBA" id="ARBA00022692"/>
    </source>
</evidence>
<evidence type="ECO:0000256" key="8">
    <source>
        <dbReference type="ARBA" id="ARBA00023136"/>
    </source>
</evidence>